<dbReference type="OrthoDB" id="9812068at2"/>
<dbReference type="PROSITE" id="PS50106">
    <property type="entry name" value="PDZ"/>
    <property type="match status" value="1"/>
</dbReference>
<dbReference type="Gene3D" id="3.90.226.10">
    <property type="entry name" value="2-enoyl-CoA Hydratase, Chain A, domain 1"/>
    <property type="match status" value="1"/>
</dbReference>
<gene>
    <name evidence="9" type="ORF">SAMN05421780_10193</name>
</gene>
<keyword evidence="10" id="KW-1185">Reference proteome</keyword>
<dbReference type="RefSeq" id="WP_091505658.1">
    <property type="nucleotide sequence ID" value="NZ_FOLE01000001.1"/>
</dbReference>
<evidence type="ECO:0000256" key="2">
    <source>
        <dbReference type="ARBA" id="ARBA00022670"/>
    </source>
</evidence>
<dbReference type="STRING" id="927664.SAMN05421780_10193"/>
<dbReference type="PANTHER" id="PTHR32060:SF30">
    <property type="entry name" value="CARBOXY-TERMINAL PROCESSING PROTEASE CTPA"/>
    <property type="match status" value="1"/>
</dbReference>
<dbReference type="Gene3D" id="2.30.42.10">
    <property type="match status" value="1"/>
</dbReference>
<accession>A0A1I1DH82</accession>
<evidence type="ECO:0000256" key="7">
    <source>
        <dbReference type="SAM" id="SignalP"/>
    </source>
</evidence>
<feature type="signal peptide" evidence="7">
    <location>
        <begin position="1"/>
        <end position="23"/>
    </location>
</feature>
<comment type="similarity">
    <text evidence="1 5">Belongs to the peptidase S41A family.</text>
</comment>
<dbReference type="NCBIfam" id="TIGR00225">
    <property type="entry name" value="prc"/>
    <property type="match status" value="1"/>
</dbReference>
<protein>
    <submittedName>
        <fullName evidence="9">Carboxyl-terminal processing protease</fullName>
    </submittedName>
</protein>
<dbReference type="GO" id="GO:0030288">
    <property type="term" value="C:outer membrane-bounded periplasmic space"/>
    <property type="evidence" value="ECO:0007669"/>
    <property type="project" value="TreeGrafter"/>
</dbReference>
<evidence type="ECO:0000256" key="6">
    <source>
        <dbReference type="SAM" id="Coils"/>
    </source>
</evidence>
<proteinExistence type="inferred from homology"/>
<dbReference type="InterPro" id="IPR029045">
    <property type="entry name" value="ClpP/crotonase-like_dom_sf"/>
</dbReference>
<keyword evidence="2 5" id="KW-0645">Protease</keyword>
<dbReference type="InterPro" id="IPR004447">
    <property type="entry name" value="Peptidase_S41A"/>
</dbReference>
<dbReference type="GO" id="GO:0007165">
    <property type="term" value="P:signal transduction"/>
    <property type="evidence" value="ECO:0007669"/>
    <property type="project" value="TreeGrafter"/>
</dbReference>
<evidence type="ECO:0000256" key="5">
    <source>
        <dbReference type="RuleBase" id="RU004404"/>
    </source>
</evidence>
<dbReference type="SMART" id="SM00245">
    <property type="entry name" value="TSPc"/>
    <property type="match status" value="1"/>
</dbReference>
<dbReference type="Pfam" id="PF17820">
    <property type="entry name" value="PDZ_6"/>
    <property type="match status" value="1"/>
</dbReference>
<dbReference type="InterPro" id="IPR001478">
    <property type="entry name" value="PDZ"/>
</dbReference>
<evidence type="ECO:0000256" key="4">
    <source>
        <dbReference type="ARBA" id="ARBA00022825"/>
    </source>
</evidence>
<keyword evidence="6" id="KW-0175">Coiled coil</keyword>
<dbReference type="FunFam" id="2.30.42.10:FF:000063">
    <property type="entry name" value="Peptidase, S41 family"/>
    <property type="match status" value="1"/>
</dbReference>
<organism evidence="9 10">
    <name type="scientific">Flexibacter flexilis DSM 6793</name>
    <dbReference type="NCBI Taxonomy" id="927664"/>
    <lineage>
        <taxon>Bacteria</taxon>
        <taxon>Pseudomonadati</taxon>
        <taxon>Bacteroidota</taxon>
        <taxon>Cytophagia</taxon>
        <taxon>Cytophagales</taxon>
        <taxon>Flexibacteraceae</taxon>
        <taxon>Flexibacter</taxon>
    </lineage>
</organism>
<evidence type="ECO:0000259" key="8">
    <source>
        <dbReference type="PROSITE" id="PS50106"/>
    </source>
</evidence>
<dbReference type="SUPFAM" id="SSF50156">
    <property type="entry name" value="PDZ domain-like"/>
    <property type="match status" value="1"/>
</dbReference>
<dbReference type="InterPro" id="IPR041489">
    <property type="entry name" value="PDZ_6"/>
</dbReference>
<feature type="coiled-coil region" evidence="6">
    <location>
        <begin position="467"/>
        <end position="494"/>
    </location>
</feature>
<evidence type="ECO:0000256" key="1">
    <source>
        <dbReference type="ARBA" id="ARBA00009179"/>
    </source>
</evidence>
<dbReference type="SUPFAM" id="SSF52096">
    <property type="entry name" value="ClpP/crotonase"/>
    <property type="match status" value="1"/>
</dbReference>
<dbReference type="Proteomes" id="UP000199514">
    <property type="component" value="Unassembled WGS sequence"/>
</dbReference>
<dbReference type="EMBL" id="FOLE01000001">
    <property type="protein sequence ID" value="SFB72100.1"/>
    <property type="molecule type" value="Genomic_DNA"/>
</dbReference>
<keyword evidence="7" id="KW-0732">Signal</keyword>
<evidence type="ECO:0000313" key="10">
    <source>
        <dbReference type="Proteomes" id="UP000199514"/>
    </source>
</evidence>
<feature type="chain" id="PRO_5011600400" evidence="7">
    <location>
        <begin position="24"/>
        <end position="553"/>
    </location>
</feature>
<dbReference type="AlphaFoldDB" id="A0A1I1DH82"/>
<reference evidence="9 10" key="1">
    <citation type="submission" date="2016-10" db="EMBL/GenBank/DDBJ databases">
        <authorList>
            <person name="de Groot N.N."/>
        </authorList>
    </citation>
    <scope>NUCLEOTIDE SEQUENCE [LARGE SCALE GENOMIC DNA]</scope>
    <source>
        <strain evidence="9 10">DSM 6793</strain>
    </source>
</reference>
<keyword evidence="3 5" id="KW-0378">Hydrolase</keyword>
<dbReference type="PANTHER" id="PTHR32060">
    <property type="entry name" value="TAIL-SPECIFIC PROTEASE"/>
    <property type="match status" value="1"/>
</dbReference>
<dbReference type="GO" id="GO:0004175">
    <property type="term" value="F:endopeptidase activity"/>
    <property type="evidence" value="ECO:0007669"/>
    <property type="project" value="TreeGrafter"/>
</dbReference>
<dbReference type="InterPro" id="IPR005151">
    <property type="entry name" value="Tail-specific_protease"/>
</dbReference>
<evidence type="ECO:0000313" key="9">
    <source>
        <dbReference type="EMBL" id="SFB72100.1"/>
    </source>
</evidence>
<dbReference type="CDD" id="cd07560">
    <property type="entry name" value="Peptidase_S41_CPP"/>
    <property type="match status" value="1"/>
</dbReference>
<dbReference type="GO" id="GO:0008236">
    <property type="term" value="F:serine-type peptidase activity"/>
    <property type="evidence" value="ECO:0007669"/>
    <property type="project" value="UniProtKB-KW"/>
</dbReference>
<feature type="domain" description="PDZ" evidence="8">
    <location>
        <begin position="88"/>
        <end position="168"/>
    </location>
</feature>
<dbReference type="GO" id="GO:0006508">
    <property type="term" value="P:proteolysis"/>
    <property type="evidence" value="ECO:0007669"/>
    <property type="project" value="UniProtKB-KW"/>
</dbReference>
<name>A0A1I1DH82_9BACT</name>
<dbReference type="CDD" id="cd06782">
    <property type="entry name" value="cpPDZ_CPP-like"/>
    <property type="match status" value="1"/>
</dbReference>
<evidence type="ECO:0000256" key="3">
    <source>
        <dbReference type="ARBA" id="ARBA00022801"/>
    </source>
</evidence>
<dbReference type="SMART" id="SM00228">
    <property type="entry name" value="PDZ"/>
    <property type="match status" value="1"/>
</dbReference>
<dbReference type="InterPro" id="IPR036034">
    <property type="entry name" value="PDZ_sf"/>
</dbReference>
<keyword evidence="4 5" id="KW-0720">Serine protease</keyword>
<sequence length="553" mass="61879">MNTRLKKWLIPSTIIGAAALTIAAGNPTEKYFEIAKNMDIFATLFKEVNTYYVDEVSPNKLMKTGIDAMLNSLDPYTNYIPEDEIEDYRTMTTGQYGGIGAIIGKRNNKTLVLMPYENFPAQKAGLRIGDEILEIDGVDAAKKNSNDVSKLLKGQAGTAVKLKVKRFGQKETMNIEITRQRIKIDNVPYYGMVNDEVGYLHLTDFTSDASKEVRKAVTELKEKGAKKIVFDLRDNPGGLLNEAVNIANLFVPKDKLVVSTKGKMTDWNKNYTALNPPLDVDIPVAILTSGRSASASEIVAGVMQDYDRGVLVGQRTFGKGLVQATRPLSYNSQLKITTAKYYIPSGRCIQAIDYSHKNEDGAASRIADSLRVAFKTSNGRVVYDGGGVTPDVDVERPNTAPITISLLNKGLLFDYATEYAAAHQSIVSAKKFKVSDAEYEHFMKWLSGKEYDYITKVETDLNDLTANAKKEKYYDDIKEQIDQLKKRVSHNKELDLVKNKEEIKEYLEQEIVSRYYYEKGVKEASFDNDVDLQAALKVLQSPTEYQNILKGKK</sequence>
<dbReference type="Gene3D" id="3.30.750.44">
    <property type="match status" value="1"/>
</dbReference>
<dbReference type="Pfam" id="PF03572">
    <property type="entry name" value="Peptidase_S41"/>
    <property type="match status" value="1"/>
</dbReference>